<feature type="region of interest" description="Disordered" evidence="1">
    <location>
        <begin position="40"/>
        <end position="60"/>
    </location>
</feature>
<accession>A0ABT2G7U3</accession>
<organism evidence="2 3">
    <name type="scientific">Algoriphagus limi</name>
    <dbReference type="NCBI Taxonomy" id="2975273"/>
    <lineage>
        <taxon>Bacteria</taxon>
        <taxon>Pseudomonadati</taxon>
        <taxon>Bacteroidota</taxon>
        <taxon>Cytophagia</taxon>
        <taxon>Cytophagales</taxon>
        <taxon>Cyclobacteriaceae</taxon>
        <taxon>Algoriphagus</taxon>
    </lineage>
</organism>
<evidence type="ECO:0000313" key="2">
    <source>
        <dbReference type="EMBL" id="MCS5491202.1"/>
    </source>
</evidence>
<comment type="caution">
    <text evidence="2">The sequence shown here is derived from an EMBL/GenBank/DDBJ whole genome shotgun (WGS) entry which is preliminary data.</text>
</comment>
<dbReference type="RefSeq" id="WP_259414859.1">
    <property type="nucleotide sequence ID" value="NZ_JANWGH010000002.1"/>
</dbReference>
<dbReference type="EMBL" id="JANWGH010000002">
    <property type="protein sequence ID" value="MCS5491202.1"/>
    <property type="molecule type" value="Genomic_DNA"/>
</dbReference>
<proteinExistence type="predicted"/>
<reference evidence="2 3" key="1">
    <citation type="submission" date="2022-08" db="EMBL/GenBank/DDBJ databases">
        <title>Algoriphagus sp. CAU 1643 isolated from mud.</title>
        <authorList>
            <person name="Kim W."/>
        </authorList>
    </citation>
    <scope>NUCLEOTIDE SEQUENCE [LARGE SCALE GENOMIC DNA]</scope>
    <source>
        <strain evidence="2 3">CAU 1643</strain>
    </source>
</reference>
<sequence length="60" mass="6741">MGKKKSIKPKVSQKVEWDLPDFSENMGIFPEDVPFGRNIGCGGKSIKKENQSSENQKNKT</sequence>
<name>A0ABT2G7U3_9BACT</name>
<keyword evidence="3" id="KW-1185">Reference proteome</keyword>
<evidence type="ECO:0000256" key="1">
    <source>
        <dbReference type="SAM" id="MobiDB-lite"/>
    </source>
</evidence>
<evidence type="ECO:0000313" key="3">
    <source>
        <dbReference type="Proteomes" id="UP001206788"/>
    </source>
</evidence>
<gene>
    <name evidence="2" type="ORF">NY014_12215</name>
</gene>
<protein>
    <submittedName>
        <fullName evidence="2">Uncharacterized protein</fullName>
    </submittedName>
</protein>
<dbReference type="Proteomes" id="UP001206788">
    <property type="component" value="Unassembled WGS sequence"/>
</dbReference>